<accession>A0A7Y9LMN9</accession>
<dbReference type="GO" id="GO:0018618">
    <property type="term" value="F:anthranilate 1,2-dioxygenase (deaminating, decarboxylating) activity"/>
    <property type="evidence" value="ECO:0007669"/>
    <property type="project" value="UniProtKB-EC"/>
</dbReference>
<proteinExistence type="inferred from homology"/>
<dbReference type="SUPFAM" id="SSF50022">
    <property type="entry name" value="ISP domain"/>
    <property type="match status" value="1"/>
</dbReference>
<dbReference type="Gene3D" id="3.90.380.10">
    <property type="entry name" value="Naphthalene 1,2-dioxygenase Alpha Subunit, Chain A, domain 1"/>
    <property type="match status" value="1"/>
</dbReference>
<keyword evidence="5" id="KW-0408">Iron</keyword>
<dbReference type="AlphaFoldDB" id="A0A7Y9LMN9"/>
<dbReference type="Pfam" id="PF00848">
    <property type="entry name" value="Ring_hydroxyl_A"/>
    <property type="match status" value="1"/>
</dbReference>
<keyword evidence="9" id="KW-1185">Reference proteome</keyword>
<sequence>MSADPATVTLRQPLRWPSEGLSRIPVRIYSDAQVYRDEQDLLFRGPTWNYLGLAHEIPGEGDFLTSRIGDTPVVMMRAADGSVRALVNRCAHKGSLICYEPQGHSAHARLVCPYHNWIYDLDGKCLSVAFEKGIQGRGGMPEDFDRSQVTLRVLRVEVLHGLVFATFSDSVAPLRDYLGPEMLHHVERTLGGRTLKVLARYSHIMPNNWKLYIENSRDTYHPSLLHSFFATFKLNRLSADGGVQHDADSRHHLVFAKRHTDVGSAEYSSGTLRAMKTDYGLEDPSLIDQWIEFPDQITNSIQSLFPGFVLQQILNSIGTRQTHPIGVDKCELIWTLLGFEEDTPEQAEIRLKQSNLVGPHGFVSMEDGAIGGFVQRGVAGDPDIHALVEMGGRGVGTADNRATETSVRGFYKFYRELLHV</sequence>
<dbReference type="Pfam" id="PF00355">
    <property type="entry name" value="Rieske"/>
    <property type="match status" value="1"/>
</dbReference>
<dbReference type="InterPro" id="IPR001663">
    <property type="entry name" value="Rng_hydr_dOase-A"/>
</dbReference>
<gene>
    <name evidence="8" type="ORF">FHW18_001157</name>
</gene>
<keyword evidence="8" id="KW-0223">Dioxygenase</keyword>
<dbReference type="Gene3D" id="2.102.10.10">
    <property type="entry name" value="Rieske [2Fe-2S] iron-sulphur domain"/>
    <property type="match status" value="1"/>
</dbReference>
<dbReference type="PROSITE" id="PS51296">
    <property type="entry name" value="RIESKE"/>
    <property type="match status" value="1"/>
</dbReference>
<dbReference type="GO" id="GO:0005506">
    <property type="term" value="F:iron ion binding"/>
    <property type="evidence" value="ECO:0007669"/>
    <property type="project" value="InterPro"/>
</dbReference>
<evidence type="ECO:0000313" key="9">
    <source>
        <dbReference type="Proteomes" id="UP000542125"/>
    </source>
</evidence>
<keyword evidence="2" id="KW-0001">2Fe-2S</keyword>
<keyword evidence="3" id="KW-0479">Metal-binding</keyword>
<organism evidence="8 9">
    <name type="scientific">Pigmentiphaga litoralis</name>
    <dbReference type="NCBI Taxonomy" id="516702"/>
    <lineage>
        <taxon>Bacteria</taxon>
        <taxon>Pseudomonadati</taxon>
        <taxon>Pseudomonadota</taxon>
        <taxon>Betaproteobacteria</taxon>
        <taxon>Burkholderiales</taxon>
        <taxon>Alcaligenaceae</taxon>
        <taxon>Pigmentiphaga</taxon>
    </lineage>
</organism>
<reference evidence="8 9" key="1">
    <citation type="submission" date="2020-07" db="EMBL/GenBank/DDBJ databases">
        <title>Genomic Encyclopedia of Type Strains, Phase IV (KMG-V): Genome sequencing to study the core and pangenomes of soil and plant-associated prokaryotes.</title>
        <authorList>
            <person name="Whitman W."/>
        </authorList>
    </citation>
    <scope>NUCLEOTIDE SEQUENCE [LARGE SCALE GENOMIC DNA]</scope>
    <source>
        <strain evidence="8 9">SAS40</strain>
    </source>
</reference>
<protein>
    <submittedName>
        <fullName evidence="8">Anthranilate 1,2-dioxygenase large subunit/terephthalate 1,2-dioxygenase oxygenase component alpha subunit</fullName>
        <ecNumber evidence="8">1.14.12.1</ecNumber>
        <ecNumber evidence="8">1.14.12.15</ecNumber>
    </submittedName>
</protein>
<dbReference type="GO" id="GO:0051537">
    <property type="term" value="F:2 iron, 2 sulfur cluster binding"/>
    <property type="evidence" value="ECO:0007669"/>
    <property type="project" value="UniProtKB-KW"/>
</dbReference>
<evidence type="ECO:0000256" key="3">
    <source>
        <dbReference type="ARBA" id="ARBA00022723"/>
    </source>
</evidence>
<dbReference type="InterPro" id="IPR043264">
    <property type="entry name" value="AhdA1c-like_alpha_C"/>
</dbReference>
<dbReference type="PANTHER" id="PTHR43756">
    <property type="entry name" value="CHOLINE MONOOXYGENASE, CHLOROPLASTIC"/>
    <property type="match status" value="1"/>
</dbReference>
<evidence type="ECO:0000256" key="1">
    <source>
        <dbReference type="ARBA" id="ARBA00008751"/>
    </source>
</evidence>
<evidence type="ECO:0000259" key="7">
    <source>
        <dbReference type="PROSITE" id="PS51296"/>
    </source>
</evidence>
<dbReference type="InterPro" id="IPR015879">
    <property type="entry name" value="Ring_hydroxy_dOase_asu_C_dom"/>
</dbReference>
<keyword evidence="6" id="KW-0411">Iron-sulfur</keyword>
<dbReference type="GO" id="GO:0018628">
    <property type="term" value="F:terephthalate 1,2-dioxygenase activity"/>
    <property type="evidence" value="ECO:0007669"/>
    <property type="project" value="UniProtKB-EC"/>
</dbReference>
<evidence type="ECO:0000256" key="6">
    <source>
        <dbReference type="ARBA" id="ARBA00023014"/>
    </source>
</evidence>
<dbReference type="Proteomes" id="UP000542125">
    <property type="component" value="Unassembled WGS sequence"/>
</dbReference>
<evidence type="ECO:0000256" key="2">
    <source>
        <dbReference type="ARBA" id="ARBA00022714"/>
    </source>
</evidence>
<dbReference type="RefSeq" id="WP_179584251.1">
    <property type="nucleotide sequence ID" value="NZ_JACBYR010000001.1"/>
</dbReference>
<keyword evidence="4 8" id="KW-0560">Oxidoreductase</keyword>
<dbReference type="InterPro" id="IPR036922">
    <property type="entry name" value="Rieske_2Fe-2S_sf"/>
</dbReference>
<dbReference type="PANTHER" id="PTHR43756:SF1">
    <property type="entry name" value="3-PHENYLPROPIONATE_CINNAMIC ACID DIOXYGENASE SUBUNIT ALPHA"/>
    <property type="match status" value="1"/>
</dbReference>
<dbReference type="CDD" id="cd08880">
    <property type="entry name" value="RHO_alpha_C_ahdA1c-like"/>
    <property type="match status" value="1"/>
</dbReference>
<feature type="domain" description="Rieske" evidence="7">
    <location>
        <begin position="48"/>
        <end position="165"/>
    </location>
</feature>
<evidence type="ECO:0000256" key="5">
    <source>
        <dbReference type="ARBA" id="ARBA00023004"/>
    </source>
</evidence>
<name>A0A7Y9LMN9_9BURK</name>
<comment type="caution">
    <text evidence="8">The sequence shown here is derived from an EMBL/GenBank/DDBJ whole genome shotgun (WGS) entry which is preliminary data.</text>
</comment>
<comment type="similarity">
    <text evidence="1">Belongs to the bacterial ring-hydroxylating dioxygenase alpha subunit family.</text>
</comment>
<dbReference type="PRINTS" id="PR00090">
    <property type="entry name" value="RNGDIOXGNASE"/>
</dbReference>
<dbReference type="EMBL" id="JACBYR010000001">
    <property type="protein sequence ID" value="NYE81886.1"/>
    <property type="molecule type" value="Genomic_DNA"/>
</dbReference>
<evidence type="ECO:0000313" key="8">
    <source>
        <dbReference type="EMBL" id="NYE81886.1"/>
    </source>
</evidence>
<dbReference type="SUPFAM" id="SSF55961">
    <property type="entry name" value="Bet v1-like"/>
    <property type="match status" value="1"/>
</dbReference>
<evidence type="ECO:0000256" key="4">
    <source>
        <dbReference type="ARBA" id="ARBA00023002"/>
    </source>
</evidence>
<dbReference type="EC" id="1.14.12.15" evidence="8"/>
<dbReference type="EC" id="1.14.12.1" evidence="8"/>
<dbReference type="InterPro" id="IPR017941">
    <property type="entry name" value="Rieske_2Fe-2S"/>
</dbReference>